<gene>
    <name evidence="3" type="ORF">BK784_35565</name>
</gene>
<dbReference type="RefSeq" id="WP_088071000.1">
    <property type="nucleotide sequence ID" value="NZ_MOOV01000282.1"/>
</dbReference>
<dbReference type="GO" id="GO:0003677">
    <property type="term" value="F:DNA binding"/>
    <property type="evidence" value="ECO:0007669"/>
    <property type="project" value="UniProtKB-KW"/>
</dbReference>
<dbReference type="CDD" id="cd00093">
    <property type="entry name" value="HTH_XRE"/>
    <property type="match status" value="1"/>
</dbReference>
<sequence length="81" mass="9209">MRIETAFGITLQKYRAISKLSQEQLALNSGLDRTYISLLERGLRNPTINTIFALAETLDIQPSILIKEVENLISKTFNLEQ</sequence>
<evidence type="ECO:0000313" key="4">
    <source>
        <dbReference type="Proteomes" id="UP000195160"/>
    </source>
</evidence>
<dbReference type="Gene3D" id="1.10.260.40">
    <property type="entry name" value="lambda repressor-like DNA-binding domains"/>
    <property type="match status" value="1"/>
</dbReference>
<protein>
    <submittedName>
        <fullName evidence="3">Transcriptional regulator</fullName>
    </submittedName>
</protein>
<dbReference type="AlphaFoldDB" id="A0A9X6MQX4"/>
<dbReference type="InterPro" id="IPR001387">
    <property type="entry name" value="Cro/C1-type_HTH"/>
</dbReference>
<dbReference type="InterPro" id="IPR010982">
    <property type="entry name" value="Lambda_DNA-bd_dom_sf"/>
</dbReference>
<keyword evidence="1" id="KW-0238">DNA-binding</keyword>
<dbReference type="GO" id="GO:0005829">
    <property type="term" value="C:cytosol"/>
    <property type="evidence" value="ECO:0007669"/>
    <property type="project" value="TreeGrafter"/>
</dbReference>
<accession>A0A9X6MQX4</accession>
<name>A0A9X6MQX4_BACTV</name>
<dbReference type="SUPFAM" id="SSF47413">
    <property type="entry name" value="lambda repressor-like DNA-binding domains"/>
    <property type="match status" value="1"/>
</dbReference>
<evidence type="ECO:0000313" key="3">
    <source>
        <dbReference type="EMBL" id="OUB84500.1"/>
    </source>
</evidence>
<comment type="caution">
    <text evidence="3">The sequence shown here is derived from an EMBL/GenBank/DDBJ whole genome shotgun (WGS) entry which is preliminary data.</text>
</comment>
<evidence type="ECO:0000259" key="2">
    <source>
        <dbReference type="PROSITE" id="PS50943"/>
    </source>
</evidence>
<proteinExistence type="predicted"/>
<dbReference type="SMART" id="SM00530">
    <property type="entry name" value="HTH_XRE"/>
    <property type="match status" value="1"/>
</dbReference>
<dbReference type="EMBL" id="MOOV01000282">
    <property type="protein sequence ID" value="OUB84500.1"/>
    <property type="molecule type" value="Genomic_DNA"/>
</dbReference>
<dbReference type="GO" id="GO:0003700">
    <property type="term" value="F:DNA-binding transcription factor activity"/>
    <property type="evidence" value="ECO:0007669"/>
    <property type="project" value="TreeGrafter"/>
</dbReference>
<organism evidence="3 4">
    <name type="scientific">Bacillus thuringiensis subsp. medellin</name>
    <dbReference type="NCBI Taxonomy" id="79672"/>
    <lineage>
        <taxon>Bacteria</taxon>
        <taxon>Bacillati</taxon>
        <taxon>Bacillota</taxon>
        <taxon>Bacilli</taxon>
        <taxon>Bacillales</taxon>
        <taxon>Bacillaceae</taxon>
        <taxon>Bacillus</taxon>
        <taxon>Bacillus cereus group</taxon>
    </lineage>
</organism>
<dbReference type="PROSITE" id="PS50943">
    <property type="entry name" value="HTH_CROC1"/>
    <property type="match status" value="1"/>
</dbReference>
<reference evidence="3 4" key="1">
    <citation type="submission" date="2016-10" db="EMBL/GenBank/DDBJ databases">
        <title>Comparative genomics of Bacillus thuringiensis reveals a path to pathogens against multiple invertebrate hosts.</title>
        <authorList>
            <person name="Zheng J."/>
            <person name="Gao Q."/>
            <person name="Liu H."/>
            <person name="Peng D."/>
            <person name="Ruan L."/>
            <person name="Sun M."/>
        </authorList>
    </citation>
    <scope>NUCLEOTIDE SEQUENCE [LARGE SCALE GENOMIC DNA]</scope>
    <source>
        <strain evidence="3">T30001</strain>
    </source>
</reference>
<dbReference type="PANTHER" id="PTHR46797">
    <property type="entry name" value="HTH-TYPE TRANSCRIPTIONAL REGULATOR"/>
    <property type="match status" value="1"/>
</dbReference>
<evidence type="ECO:0000256" key="1">
    <source>
        <dbReference type="ARBA" id="ARBA00023125"/>
    </source>
</evidence>
<dbReference type="Pfam" id="PF01381">
    <property type="entry name" value="HTH_3"/>
    <property type="match status" value="1"/>
</dbReference>
<dbReference type="InterPro" id="IPR050807">
    <property type="entry name" value="TransReg_Diox_bact_type"/>
</dbReference>
<dbReference type="PANTHER" id="PTHR46797:SF1">
    <property type="entry name" value="METHYLPHOSPHONATE SYNTHASE"/>
    <property type="match status" value="1"/>
</dbReference>
<feature type="domain" description="HTH cro/C1-type" evidence="2">
    <location>
        <begin position="11"/>
        <end position="65"/>
    </location>
</feature>
<dbReference type="Proteomes" id="UP000195160">
    <property type="component" value="Unassembled WGS sequence"/>
</dbReference>